<keyword evidence="1 5" id="KW-0963">Cytoplasm</keyword>
<evidence type="ECO:0000256" key="6">
    <source>
        <dbReference type="PIRSR" id="PIRSR000450-1"/>
    </source>
</evidence>
<dbReference type="NCBIfam" id="TIGR01001">
    <property type="entry name" value="metA"/>
    <property type="match status" value="1"/>
</dbReference>
<comment type="caution">
    <text evidence="5">Lacks conserved residue(s) required for the propagation of feature annotation.</text>
</comment>
<dbReference type="Gene3D" id="3.40.50.880">
    <property type="match status" value="1"/>
</dbReference>
<comment type="subcellular location">
    <subcellularLocation>
        <location evidence="5">Cytoplasm</location>
    </subcellularLocation>
</comment>
<dbReference type="SUPFAM" id="SSF52317">
    <property type="entry name" value="Class I glutamine amidotransferase-like"/>
    <property type="match status" value="1"/>
</dbReference>
<dbReference type="PIRSF" id="PIRSF000450">
    <property type="entry name" value="H_ser_succinyltr"/>
    <property type="match status" value="1"/>
</dbReference>
<dbReference type="PANTHER" id="PTHR20919">
    <property type="entry name" value="HOMOSERINE O-SUCCINYLTRANSFERASE"/>
    <property type="match status" value="1"/>
</dbReference>
<dbReference type="PATRIC" id="fig|361041.3.peg.394"/>
<feature type="active site" description="Proton acceptor" evidence="5">
    <location>
        <position position="232"/>
    </location>
</feature>
<accession>A0A0F5LBY9</accession>
<keyword evidence="8" id="KW-1185">Reference proteome</keyword>
<feature type="active site" description="Acyl-thioester intermediate" evidence="5 6">
    <location>
        <position position="142"/>
    </location>
</feature>
<dbReference type="EC" id="2.3.1.46" evidence="5"/>
<comment type="function">
    <text evidence="5">Transfers a succinyl group from succinyl-CoA to L-homoserine, forming succinyl-L-homoserine.</text>
</comment>
<comment type="caution">
    <text evidence="7">The sequence shown here is derived from an EMBL/GenBank/DDBJ whole genome shotgun (WGS) entry which is preliminary data.</text>
</comment>
<sequence length="303" mass="35183">MPIRIPDNLPARKILEDEGVNVMDTSRAARQDIRPLEIGLLNLMPNKERTETQFSRLIGATPLQVNLSLVRITDHQSKHTSEDYLKTFYQTWEEVKERKFDGFIVTGAPIAHIPFEDVRYWNEMLEIMAWTRTNVHRTMFICWGAQAALHHFHGVKRYRMDEKAFGVFRHRIVNSRSPYLRGMSDSPMIPVSRYNDMDRASVGDDLEVLVDGDIGLCMLGDRDGRAVYFLNHLEYDNRSLADEYERDIKSGINTPPPANLFPNGDTSVEPENRWRSHAHLLFQNWINEMYQTTPYDLNEIGAK</sequence>
<organism evidence="7 8">
    <name type="scientific">Devosia soli</name>
    <dbReference type="NCBI Taxonomy" id="361041"/>
    <lineage>
        <taxon>Bacteria</taxon>
        <taxon>Pseudomonadati</taxon>
        <taxon>Pseudomonadota</taxon>
        <taxon>Alphaproteobacteria</taxon>
        <taxon>Hyphomicrobiales</taxon>
        <taxon>Devosiaceae</taxon>
        <taxon>Devosia</taxon>
    </lineage>
</organism>
<keyword evidence="2 5" id="KW-0028">Amino-acid biosynthesis</keyword>
<dbReference type="STRING" id="361041.VW35_05400"/>
<dbReference type="PANTHER" id="PTHR20919:SF0">
    <property type="entry name" value="HOMOSERINE O-SUCCINYLTRANSFERASE"/>
    <property type="match status" value="1"/>
</dbReference>
<evidence type="ECO:0000256" key="4">
    <source>
        <dbReference type="ARBA" id="ARBA00023315"/>
    </source>
</evidence>
<feature type="active site" evidence="5">
    <location>
        <position position="234"/>
    </location>
</feature>
<feature type="site" description="Important for substrate specificity" evidence="5">
    <location>
        <position position="192"/>
    </location>
</feature>
<dbReference type="RefSeq" id="WP_046141977.1">
    <property type="nucleotide sequence ID" value="NZ_LAJG01000014.1"/>
</dbReference>
<dbReference type="GO" id="GO:0019281">
    <property type="term" value="P:L-methionine biosynthetic process from homoserine via O-succinyl-L-homoserine and cystathionine"/>
    <property type="evidence" value="ECO:0007669"/>
    <property type="project" value="InterPro"/>
</dbReference>
<evidence type="ECO:0000256" key="2">
    <source>
        <dbReference type="ARBA" id="ARBA00022605"/>
    </source>
</evidence>
<dbReference type="EMBL" id="LAJG01000014">
    <property type="protein sequence ID" value="KKB79911.1"/>
    <property type="molecule type" value="Genomic_DNA"/>
</dbReference>
<comment type="catalytic activity">
    <reaction evidence="5">
        <text>L-homoserine + succinyl-CoA = O-succinyl-L-homoserine + CoA</text>
        <dbReference type="Rhea" id="RHEA:22008"/>
        <dbReference type="ChEBI" id="CHEBI:57287"/>
        <dbReference type="ChEBI" id="CHEBI:57292"/>
        <dbReference type="ChEBI" id="CHEBI:57476"/>
        <dbReference type="ChEBI" id="CHEBI:57661"/>
        <dbReference type="EC" id="2.3.1.46"/>
    </reaction>
</comment>
<feature type="binding site" evidence="5">
    <location>
        <position position="246"/>
    </location>
    <ligand>
        <name>substrate</name>
    </ligand>
</feature>
<dbReference type="GO" id="GO:0005737">
    <property type="term" value="C:cytoplasm"/>
    <property type="evidence" value="ECO:0007669"/>
    <property type="project" value="UniProtKB-SubCell"/>
</dbReference>
<dbReference type="OrthoDB" id="9772423at2"/>
<evidence type="ECO:0000256" key="5">
    <source>
        <dbReference type="HAMAP-Rule" id="MF_00295"/>
    </source>
</evidence>
<keyword evidence="4 5" id="KW-0012">Acyltransferase</keyword>
<gene>
    <name evidence="5" type="primary">metAS</name>
    <name evidence="7" type="ORF">VW35_05400</name>
</gene>
<comment type="similarity">
    <text evidence="5">Belongs to the MetA family.</text>
</comment>
<name>A0A0F5LBY9_9HYPH</name>
<keyword evidence="5" id="KW-0486">Methionine biosynthesis</keyword>
<dbReference type="InterPro" id="IPR005697">
    <property type="entry name" value="HST_MetA"/>
</dbReference>
<feature type="binding site" evidence="5">
    <location>
        <position position="163"/>
    </location>
    <ligand>
        <name>substrate</name>
    </ligand>
</feature>
<dbReference type="Pfam" id="PF04204">
    <property type="entry name" value="HTS"/>
    <property type="match status" value="1"/>
</dbReference>
<protein>
    <recommendedName>
        <fullName evidence="5">Homoserine O-succinyltransferase</fullName>
        <shortName evidence="5">HST</shortName>
        <ecNumber evidence="5">2.3.1.46</ecNumber>
    </recommendedName>
    <alternativeName>
        <fullName evidence="5">Homoserine transsuccinylase</fullName>
        <shortName evidence="5">HTS</shortName>
    </alternativeName>
</protein>
<evidence type="ECO:0000313" key="7">
    <source>
        <dbReference type="EMBL" id="KKB79911.1"/>
    </source>
</evidence>
<reference evidence="7 8" key="1">
    <citation type="submission" date="2015-03" db="EMBL/GenBank/DDBJ databases">
        <authorList>
            <person name="Hassan Y.I."/>
            <person name="Lepp D."/>
            <person name="Zhou T."/>
        </authorList>
    </citation>
    <scope>NUCLEOTIDE SEQUENCE [LARGE SCALE GENOMIC DNA]</scope>
    <source>
        <strain evidence="7 8">GH2-10</strain>
    </source>
</reference>
<keyword evidence="3 5" id="KW-0808">Transferase</keyword>
<feature type="site" description="Important for acyl-CoA specificity" evidence="5">
    <location>
        <position position="111"/>
    </location>
</feature>
<dbReference type="InterPro" id="IPR033752">
    <property type="entry name" value="MetA_family"/>
</dbReference>
<dbReference type="CDD" id="cd03131">
    <property type="entry name" value="GATase1_HTS"/>
    <property type="match status" value="1"/>
</dbReference>
<dbReference type="HAMAP" id="MF_00295">
    <property type="entry name" value="MetA_acyltransf"/>
    <property type="match status" value="1"/>
</dbReference>
<evidence type="ECO:0000313" key="8">
    <source>
        <dbReference type="Proteomes" id="UP000033514"/>
    </source>
</evidence>
<dbReference type="InterPro" id="IPR029062">
    <property type="entry name" value="Class_I_gatase-like"/>
</dbReference>
<comment type="pathway">
    <text evidence="5">Amino-acid biosynthesis; L-methionine biosynthesis via de novo pathway; O-succinyl-L-homoserine from L-homoserine: step 1/1.</text>
</comment>
<dbReference type="UniPathway" id="UPA00051">
    <property type="reaction ID" value="UER00075"/>
</dbReference>
<dbReference type="GO" id="GO:0004414">
    <property type="term" value="F:homoserine O-acetyltransferase activity"/>
    <property type="evidence" value="ECO:0007669"/>
    <property type="project" value="UniProtKB-UniRule"/>
</dbReference>
<feature type="binding site" evidence="5">
    <location>
        <position position="192"/>
    </location>
    <ligand>
        <name>substrate</name>
    </ligand>
</feature>
<proteinExistence type="inferred from homology"/>
<dbReference type="AlphaFoldDB" id="A0A0F5LBY9"/>
<dbReference type="GO" id="GO:0008899">
    <property type="term" value="F:homoserine O-succinyltransferase activity"/>
    <property type="evidence" value="ECO:0007669"/>
    <property type="project" value="UniProtKB-EC"/>
</dbReference>
<dbReference type="Proteomes" id="UP000033514">
    <property type="component" value="Unassembled WGS sequence"/>
</dbReference>
<evidence type="ECO:0000256" key="3">
    <source>
        <dbReference type="ARBA" id="ARBA00022679"/>
    </source>
</evidence>
<evidence type="ECO:0000256" key="1">
    <source>
        <dbReference type="ARBA" id="ARBA00022490"/>
    </source>
</evidence>